<sequence>MFVLLCVIQLDGHMIGVMNLTLEEDIEMYISDTASNSKIVNADLSTYPNGTHCFSF</sequence>
<evidence type="ECO:0000313" key="2">
    <source>
        <dbReference type="Proteomes" id="UP000828390"/>
    </source>
</evidence>
<proteinExistence type="predicted"/>
<name>A0A9D4JPT0_DREPO</name>
<dbReference type="AlphaFoldDB" id="A0A9D4JPT0"/>
<keyword evidence="2" id="KW-1185">Reference proteome</keyword>
<protein>
    <submittedName>
        <fullName evidence="1">Uncharacterized protein</fullName>
    </submittedName>
</protein>
<gene>
    <name evidence="1" type="ORF">DPMN_117954</name>
</gene>
<comment type="caution">
    <text evidence="1">The sequence shown here is derived from an EMBL/GenBank/DDBJ whole genome shotgun (WGS) entry which is preliminary data.</text>
</comment>
<evidence type="ECO:0000313" key="1">
    <source>
        <dbReference type="EMBL" id="KAH3816438.1"/>
    </source>
</evidence>
<dbReference type="EMBL" id="JAIWYP010000005">
    <property type="protein sequence ID" value="KAH3816438.1"/>
    <property type="molecule type" value="Genomic_DNA"/>
</dbReference>
<dbReference type="Proteomes" id="UP000828390">
    <property type="component" value="Unassembled WGS sequence"/>
</dbReference>
<reference evidence="1" key="2">
    <citation type="submission" date="2020-11" db="EMBL/GenBank/DDBJ databases">
        <authorList>
            <person name="McCartney M.A."/>
            <person name="Auch B."/>
            <person name="Kono T."/>
            <person name="Mallez S."/>
            <person name="Becker A."/>
            <person name="Gohl D.M."/>
            <person name="Silverstein K.A.T."/>
            <person name="Koren S."/>
            <person name="Bechman K.B."/>
            <person name="Herman A."/>
            <person name="Abrahante J.E."/>
            <person name="Garbe J."/>
        </authorList>
    </citation>
    <scope>NUCLEOTIDE SEQUENCE</scope>
    <source>
        <strain evidence="1">Duluth1</strain>
        <tissue evidence="1">Whole animal</tissue>
    </source>
</reference>
<organism evidence="1 2">
    <name type="scientific">Dreissena polymorpha</name>
    <name type="common">Zebra mussel</name>
    <name type="synonym">Mytilus polymorpha</name>
    <dbReference type="NCBI Taxonomy" id="45954"/>
    <lineage>
        <taxon>Eukaryota</taxon>
        <taxon>Metazoa</taxon>
        <taxon>Spiralia</taxon>
        <taxon>Lophotrochozoa</taxon>
        <taxon>Mollusca</taxon>
        <taxon>Bivalvia</taxon>
        <taxon>Autobranchia</taxon>
        <taxon>Heteroconchia</taxon>
        <taxon>Euheterodonta</taxon>
        <taxon>Imparidentia</taxon>
        <taxon>Neoheterodontei</taxon>
        <taxon>Myida</taxon>
        <taxon>Dreissenoidea</taxon>
        <taxon>Dreissenidae</taxon>
        <taxon>Dreissena</taxon>
    </lineage>
</organism>
<accession>A0A9D4JPT0</accession>
<reference evidence="1" key="1">
    <citation type="journal article" date="2019" name="bioRxiv">
        <title>The Genome of the Zebra Mussel, Dreissena polymorpha: A Resource for Invasive Species Research.</title>
        <authorList>
            <person name="McCartney M.A."/>
            <person name="Auch B."/>
            <person name="Kono T."/>
            <person name="Mallez S."/>
            <person name="Zhang Y."/>
            <person name="Obille A."/>
            <person name="Becker A."/>
            <person name="Abrahante J.E."/>
            <person name="Garbe J."/>
            <person name="Badalamenti J.P."/>
            <person name="Herman A."/>
            <person name="Mangelson H."/>
            <person name="Liachko I."/>
            <person name="Sullivan S."/>
            <person name="Sone E.D."/>
            <person name="Koren S."/>
            <person name="Silverstein K.A.T."/>
            <person name="Beckman K.B."/>
            <person name="Gohl D.M."/>
        </authorList>
    </citation>
    <scope>NUCLEOTIDE SEQUENCE</scope>
    <source>
        <strain evidence="1">Duluth1</strain>
        <tissue evidence="1">Whole animal</tissue>
    </source>
</reference>